<dbReference type="Proteomes" id="UP000570361">
    <property type="component" value="Unassembled WGS sequence"/>
</dbReference>
<organism evidence="2 3">
    <name type="scientific">Paenibacillus phyllosphaerae</name>
    <dbReference type="NCBI Taxonomy" id="274593"/>
    <lineage>
        <taxon>Bacteria</taxon>
        <taxon>Bacillati</taxon>
        <taxon>Bacillota</taxon>
        <taxon>Bacilli</taxon>
        <taxon>Bacillales</taxon>
        <taxon>Paenibacillaceae</taxon>
        <taxon>Paenibacillus</taxon>
    </lineage>
</organism>
<dbReference type="InterPro" id="IPR011051">
    <property type="entry name" value="RmlC_Cupin_sf"/>
</dbReference>
<reference evidence="2 3" key="1">
    <citation type="submission" date="2020-08" db="EMBL/GenBank/DDBJ databases">
        <title>Genomic Encyclopedia of Type Strains, Phase III (KMG-III): the genomes of soil and plant-associated and newly described type strains.</title>
        <authorList>
            <person name="Whitman W."/>
        </authorList>
    </citation>
    <scope>NUCLEOTIDE SEQUENCE [LARGE SCALE GENOMIC DNA]</scope>
    <source>
        <strain evidence="2 3">CECT 5862</strain>
    </source>
</reference>
<dbReference type="PANTHER" id="PTHR43346:SF1">
    <property type="entry name" value="QUERCETIN 2,3-DIOXYGENASE-RELATED"/>
    <property type="match status" value="1"/>
</dbReference>
<comment type="caution">
    <text evidence="2">The sequence shown here is derived from an EMBL/GenBank/DDBJ whole genome shotgun (WGS) entry which is preliminary data.</text>
</comment>
<evidence type="ECO:0000313" key="2">
    <source>
        <dbReference type="EMBL" id="MBB3111811.1"/>
    </source>
</evidence>
<evidence type="ECO:0000313" key="3">
    <source>
        <dbReference type="Proteomes" id="UP000570361"/>
    </source>
</evidence>
<dbReference type="AlphaFoldDB" id="A0A7W5B0S9"/>
<gene>
    <name evidence="2" type="ORF">FHS18_003879</name>
</gene>
<dbReference type="SUPFAM" id="SSF51182">
    <property type="entry name" value="RmlC-like cupins"/>
    <property type="match status" value="1"/>
</dbReference>
<dbReference type="EMBL" id="JACHXK010000009">
    <property type="protein sequence ID" value="MBB3111811.1"/>
    <property type="molecule type" value="Genomic_DNA"/>
</dbReference>
<evidence type="ECO:0000259" key="1">
    <source>
        <dbReference type="Pfam" id="PF07883"/>
    </source>
</evidence>
<dbReference type="RefSeq" id="WP_246427770.1">
    <property type="nucleotide sequence ID" value="NZ_JACHXK010000009.1"/>
</dbReference>
<keyword evidence="2" id="KW-0413">Isomerase</keyword>
<dbReference type="Pfam" id="PF07883">
    <property type="entry name" value="Cupin_2"/>
    <property type="match status" value="1"/>
</dbReference>
<dbReference type="Gene3D" id="2.60.120.10">
    <property type="entry name" value="Jelly Rolls"/>
    <property type="match status" value="1"/>
</dbReference>
<dbReference type="CDD" id="cd02223">
    <property type="entry name" value="cupin_Bh2720-like"/>
    <property type="match status" value="1"/>
</dbReference>
<name>A0A7W5B0S9_9BACL</name>
<dbReference type="GO" id="GO:0016853">
    <property type="term" value="F:isomerase activity"/>
    <property type="evidence" value="ECO:0007669"/>
    <property type="project" value="UniProtKB-KW"/>
</dbReference>
<keyword evidence="3" id="KW-1185">Reference proteome</keyword>
<feature type="domain" description="Cupin type-2" evidence="1">
    <location>
        <begin position="105"/>
        <end position="180"/>
    </location>
</feature>
<dbReference type="InterPro" id="IPR014710">
    <property type="entry name" value="RmlC-like_jellyroll"/>
</dbReference>
<dbReference type="InterPro" id="IPR052538">
    <property type="entry name" value="Flavonoid_dioxygenase-like"/>
</dbReference>
<sequence length="205" mass="23090">MYGYPRAQAFPMYVYPAYAYPSNAYPYYAYANMRAYRPGYVTGYYPAYMPHPGSLPAIPRSDVAEAMEIKDYGPNPTVVNIEQMTTRNDTFRTALWTGKHFQVTVMSIPVGEDIGLEVHPATDQFIRIEQGQGLVQMGDAQDQLDFQKMAHENETIMVPAGTWHNVTNTGDRPLKVYVIYAPPEHPHGTVHATKAEATAMEKHQP</sequence>
<dbReference type="InterPro" id="IPR013096">
    <property type="entry name" value="Cupin_2"/>
</dbReference>
<accession>A0A7W5B0S9</accession>
<dbReference type="PANTHER" id="PTHR43346">
    <property type="entry name" value="LIGAND BINDING DOMAIN PROTEIN, PUTATIVE (AFU_ORTHOLOGUE AFUA_6G14370)-RELATED"/>
    <property type="match status" value="1"/>
</dbReference>
<proteinExistence type="predicted"/>
<protein>
    <submittedName>
        <fullName evidence="2">Mannose-6-phosphate isomerase-like protein (Cupin superfamily)</fullName>
    </submittedName>
</protein>